<sequence length="114" mass="12866">MNNTKKLYILWTNADPITSEKMVMMYAINSKLNNWWQEVSIIVWGATANLIVESDLIQEKIKQAIHVGVNISACKACADQLGVSDTLVELGIELKYWGEDLTEILKANEKLLNI</sequence>
<proteinExistence type="predicted"/>
<evidence type="ECO:0000313" key="1">
    <source>
        <dbReference type="EMBL" id="QTL98088.1"/>
    </source>
</evidence>
<evidence type="ECO:0000313" key="2">
    <source>
        <dbReference type="Proteomes" id="UP000665020"/>
    </source>
</evidence>
<dbReference type="Pfam" id="PF02635">
    <property type="entry name" value="DsrE"/>
    <property type="match status" value="1"/>
</dbReference>
<organism evidence="1 2">
    <name type="scientific">Iocasia fonsfrigidae</name>
    <dbReference type="NCBI Taxonomy" id="2682810"/>
    <lineage>
        <taxon>Bacteria</taxon>
        <taxon>Bacillati</taxon>
        <taxon>Bacillota</taxon>
        <taxon>Clostridia</taxon>
        <taxon>Halanaerobiales</taxon>
        <taxon>Halanaerobiaceae</taxon>
        <taxon>Iocasia</taxon>
    </lineage>
</organism>
<keyword evidence="2" id="KW-1185">Reference proteome</keyword>
<dbReference type="AlphaFoldDB" id="A0A8A7KEJ6"/>
<protein>
    <submittedName>
        <fullName evidence="1">DsrE family protein</fullName>
    </submittedName>
</protein>
<dbReference type="SUPFAM" id="SSF75169">
    <property type="entry name" value="DsrEFH-like"/>
    <property type="match status" value="1"/>
</dbReference>
<dbReference type="InterPro" id="IPR027396">
    <property type="entry name" value="DsrEFH-like"/>
</dbReference>
<accession>A0A8A7KEJ6</accession>
<dbReference type="EMBL" id="CP046640">
    <property type="protein sequence ID" value="QTL98088.1"/>
    <property type="molecule type" value="Genomic_DNA"/>
</dbReference>
<dbReference type="Gene3D" id="3.40.1260.10">
    <property type="entry name" value="DsrEFH-like"/>
    <property type="match status" value="1"/>
</dbReference>
<dbReference type="InterPro" id="IPR003787">
    <property type="entry name" value="Sulphur_relay_DsrE/F-like"/>
</dbReference>
<gene>
    <name evidence="1" type="ORF">GM661_08925</name>
</gene>
<reference evidence="1" key="1">
    <citation type="submission" date="2019-12" db="EMBL/GenBank/DDBJ databases">
        <authorList>
            <person name="zhang j."/>
            <person name="sun C.M."/>
        </authorList>
    </citation>
    <scope>NUCLEOTIDE SEQUENCE</scope>
    <source>
        <strain evidence="1">NS-1</strain>
    </source>
</reference>
<dbReference type="RefSeq" id="WP_125990087.1">
    <property type="nucleotide sequence ID" value="NZ_CP046640.1"/>
</dbReference>
<dbReference type="KEGG" id="ifn:GM661_08925"/>
<dbReference type="Proteomes" id="UP000665020">
    <property type="component" value="Chromosome"/>
</dbReference>
<name>A0A8A7KEJ6_9FIRM</name>